<organism evidence="1 2">
    <name type="scientific">Fusarium fujikuroi</name>
    <name type="common">Bakanae and foot rot disease fungus</name>
    <name type="synonym">Gibberella fujikuroi</name>
    <dbReference type="NCBI Taxonomy" id="5127"/>
    <lineage>
        <taxon>Eukaryota</taxon>
        <taxon>Fungi</taxon>
        <taxon>Dikarya</taxon>
        <taxon>Ascomycota</taxon>
        <taxon>Pezizomycotina</taxon>
        <taxon>Sordariomycetes</taxon>
        <taxon>Hypocreomycetidae</taxon>
        <taxon>Hypocreales</taxon>
        <taxon>Nectriaceae</taxon>
        <taxon>Fusarium</taxon>
        <taxon>Fusarium fujikuroi species complex</taxon>
    </lineage>
</organism>
<protein>
    <submittedName>
        <fullName evidence="1">Uncharacterized protein</fullName>
    </submittedName>
</protein>
<dbReference type="EMBL" id="CABFJX010000083">
    <property type="protein sequence ID" value="VTT62527.1"/>
    <property type="molecule type" value="Genomic_DNA"/>
</dbReference>
<name>A0A9Q9RIK0_FUSFU</name>
<dbReference type="Proteomes" id="UP000760494">
    <property type="component" value="Unassembled WGS sequence"/>
</dbReference>
<proteinExistence type="predicted"/>
<dbReference type="AlphaFoldDB" id="A0A9Q9RIK0"/>
<accession>A0A9Q9RIK0</accession>
<evidence type="ECO:0000313" key="1">
    <source>
        <dbReference type="EMBL" id="VTT62527.1"/>
    </source>
</evidence>
<evidence type="ECO:0000313" key="2">
    <source>
        <dbReference type="Proteomes" id="UP000760494"/>
    </source>
</evidence>
<comment type="caution">
    <text evidence="1">The sequence shown here is derived from an EMBL/GenBank/DDBJ whole genome shotgun (WGS) entry which is preliminary data.</text>
</comment>
<sequence>MYPYLDQCRGWLTGIVLDLILICDTGQGETGQSTNPASAATDARCRCTIQYHPFPSICSVCVCVCVCVYVSTARNTGANLEAVGTVPVAVNLAPIPLVEQGLHGKITVCTPYRTPKVIESTGILEPITREGQFPTIR</sequence>
<reference evidence="1" key="1">
    <citation type="submission" date="2019-05" db="EMBL/GenBank/DDBJ databases">
        <authorList>
            <person name="Piombo E."/>
        </authorList>
    </citation>
    <scope>NUCLEOTIDE SEQUENCE</scope>
    <source>
        <strain evidence="1">C2S</strain>
    </source>
</reference>
<gene>
    <name evidence="1" type="ORF">C2S_14682</name>
</gene>